<dbReference type="Gene3D" id="3.40.50.720">
    <property type="entry name" value="NAD(P)-binding Rossmann-like Domain"/>
    <property type="match status" value="1"/>
</dbReference>
<dbReference type="SUPFAM" id="SSF51735">
    <property type="entry name" value="NAD(P)-binding Rossmann-fold domains"/>
    <property type="match status" value="1"/>
</dbReference>
<dbReference type="Pfam" id="PF02254">
    <property type="entry name" value="TrkA_N"/>
    <property type="match status" value="1"/>
</dbReference>
<accession>A0A1I3L7S4</accession>
<dbReference type="GO" id="GO:0008324">
    <property type="term" value="F:monoatomic cation transmembrane transporter activity"/>
    <property type="evidence" value="ECO:0007669"/>
    <property type="project" value="InterPro"/>
</dbReference>
<dbReference type="InterPro" id="IPR050721">
    <property type="entry name" value="Trk_Ktr_HKT_K-transport"/>
</dbReference>
<evidence type="ECO:0000313" key="3">
    <source>
        <dbReference type="EMBL" id="SFI80767.1"/>
    </source>
</evidence>
<evidence type="ECO:0000313" key="4">
    <source>
        <dbReference type="Proteomes" id="UP000199545"/>
    </source>
</evidence>
<dbReference type="PANTHER" id="PTHR43833">
    <property type="entry name" value="POTASSIUM CHANNEL PROTEIN 2-RELATED-RELATED"/>
    <property type="match status" value="1"/>
</dbReference>
<feature type="domain" description="RCK N-terminal" evidence="1">
    <location>
        <begin position="2"/>
        <end position="118"/>
    </location>
</feature>
<evidence type="ECO:0000259" key="2">
    <source>
        <dbReference type="PROSITE" id="PS51202"/>
    </source>
</evidence>
<dbReference type="SUPFAM" id="SSF116726">
    <property type="entry name" value="TrkA C-terminal domain-like"/>
    <property type="match status" value="1"/>
</dbReference>
<dbReference type="InterPro" id="IPR006037">
    <property type="entry name" value="RCK_C"/>
</dbReference>
<organism evidence="3 4">
    <name type="scientific">Thermoflavimicrobium dichotomicum</name>
    <dbReference type="NCBI Taxonomy" id="46223"/>
    <lineage>
        <taxon>Bacteria</taxon>
        <taxon>Bacillati</taxon>
        <taxon>Bacillota</taxon>
        <taxon>Bacilli</taxon>
        <taxon>Bacillales</taxon>
        <taxon>Thermoactinomycetaceae</taxon>
        <taxon>Thermoflavimicrobium</taxon>
    </lineage>
</organism>
<name>A0A1I3L7S4_9BACL</name>
<dbReference type="STRING" id="46223.SAMN05421852_10272"/>
<protein>
    <submittedName>
        <fullName evidence="3">Trk system potassium uptake protein TrkA</fullName>
    </submittedName>
</protein>
<dbReference type="Gene3D" id="3.30.70.1450">
    <property type="entry name" value="Regulator of K+ conductance, C-terminal domain"/>
    <property type="match status" value="1"/>
</dbReference>
<sequence>MNKQFAVIGLGRFGGSVAQTLHSMGYEVLAVDRDPSRVQDMAQIIPHVIEADSTDENALKALGIRNFDVIVVAIGEDIQSSIMTTLILKEMGVKKIVVKARNDLHGKVLEKIGADKVVYPERDMGVRVVHHLISPNILDYVELSNDYSIIEVKAGKYFNGKTLQELNIRQRFNCNVMAIKREGNYNINPSATDVIYAGDNLVVIGHNNDLQKLEEATVSDNE</sequence>
<dbReference type="PROSITE" id="PS51202">
    <property type="entry name" value="RCK_C"/>
    <property type="match status" value="1"/>
</dbReference>
<dbReference type="PROSITE" id="PS51201">
    <property type="entry name" value="RCK_N"/>
    <property type="match status" value="1"/>
</dbReference>
<dbReference type="Pfam" id="PF02080">
    <property type="entry name" value="TrkA_C"/>
    <property type="match status" value="1"/>
</dbReference>
<dbReference type="InterPro" id="IPR036291">
    <property type="entry name" value="NAD(P)-bd_dom_sf"/>
</dbReference>
<reference evidence="3 4" key="1">
    <citation type="submission" date="2016-10" db="EMBL/GenBank/DDBJ databases">
        <authorList>
            <person name="de Groot N.N."/>
        </authorList>
    </citation>
    <scope>NUCLEOTIDE SEQUENCE [LARGE SCALE GENOMIC DNA]</scope>
    <source>
        <strain evidence="3 4">DSM 44778</strain>
    </source>
</reference>
<dbReference type="Proteomes" id="UP000199545">
    <property type="component" value="Unassembled WGS sequence"/>
</dbReference>
<proteinExistence type="predicted"/>
<dbReference type="PANTHER" id="PTHR43833:SF7">
    <property type="entry name" value="KTR SYSTEM POTASSIUM UPTAKE PROTEIN C"/>
    <property type="match status" value="1"/>
</dbReference>
<feature type="domain" description="RCK C-terminal" evidence="2">
    <location>
        <begin position="135"/>
        <end position="219"/>
    </location>
</feature>
<dbReference type="InterPro" id="IPR003148">
    <property type="entry name" value="RCK_N"/>
</dbReference>
<keyword evidence="4" id="KW-1185">Reference proteome</keyword>
<gene>
    <name evidence="3" type="ORF">SAMN05421852_10272</name>
</gene>
<dbReference type="EMBL" id="FORR01000002">
    <property type="protein sequence ID" value="SFI80767.1"/>
    <property type="molecule type" value="Genomic_DNA"/>
</dbReference>
<dbReference type="AlphaFoldDB" id="A0A1I3L7S4"/>
<dbReference type="InterPro" id="IPR036721">
    <property type="entry name" value="RCK_C_sf"/>
</dbReference>
<dbReference type="GO" id="GO:0006813">
    <property type="term" value="P:potassium ion transport"/>
    <property type="evidence" value="ECO:0007669"/>
    <property type="project" value="InterPro"/>
</dbReference>
<dbReference type="RefSeq" id="WP_175482255.1">
    <property type="nucleotide sequence ID" value="NZ_FORR01000002.1"/>
</dbReference>
<evidence type="ECO:0000259" key="1">
    <source>
        <dbReference type="PROSITE" id="PS51201"/>
    </source>
</evidence>